<accession>A0A0N0LVS0</accession>
<dbReference type="GO" id="GO:1904812">
    <property type="term" value="P:rRNA acetylation involved in maturation of SSU-rRNA"/>
    <property type="evidence" value="ECO:0007669"/>
    <property type="project" value="TreeGrafter"/>
</dbReference>
<dbReference type="STRING" id="187330.AMS58_17705"/>
<evidence type="ECO:0000313" key="12">
    <source>
        <dbReference type="Proteomes" id="UP000037848"/>
    </source>
</evidence>
<evidence type="ECO:0000256" key="1">
    <source>
        <dbReference type="ARBA" id="ARBA00022490"/>
    </source>
</evidence>
<dbReference type="GO" id="GO:0002101">
    <property type="term" value="P:tRNA wobble cytosine modification"/>
    <property type="evidence" value="ECO:0007669"/>
    <property type="project" value="UniProtKB-UniRule"/>
</dbReference>
<dbReference type="PATRIC" id="fig|187330.3.peg.2136"/>
<organism evidence="11 12">
    <name type="scientific">Pseudoalteromonas porphyrae</name>
    <dbReference type="NCBI Taxonomy" id="187330"/>
    <lineage>
        <taxon>Bacteria</taxon>
        <taxon>Pseudomonadati</taxon>
        <taxon>Pseudomonadota</taxon>
        <taxon>Gammaproteobacteria</taxon>
        <taxon>Alteromonadales</taxon>
        <taxon>Pseudoalteromonadaceae</taxon>
        <taxon>Pseudoalteromonas</taxon>
    </lineage>
</organism>
<keyword evidence="2 9" id="KW-0820">tRNA-binding</keyword>
<dbReference type="CDD" id="cd04301">
    <property type="entry name" value="NAT_SF"/>
    <property type="match status" value="1"/>
</dbReference>
<dbReference type="Gene3D" id="3.40.630.30">
    <property type="match status" value="1"/>
</dbReference>
<evidence type="ECO:0000256" key="8">
    <source>
        <dbReference type="ARBA" id="ARBA00023315"/>
    </source>
</evidence>
<protein>
    <recommendedName>
        <fullName evidence="9">tRNA(Met) cytidine acetyltransferase TmcA</fullName>
        <ecNumber evidence="9">2.3.1.193</ecNumber>
    </recommendedName>
</protein>
<evidence type="ECO:0000256" key="2">
    <source>
        <dbReference type="ARBA" id="ARBA00022555"/>
    </source>
</evidence>
<dbReference type="InterPro" id="IPR032672">
    <property type="entry name" value="TmcA/NAT10/Kre33"/>
</dbReference>
<comment type="similarity">
    <text evidence="9">Belongs to the TmcA family.</text>
</comment>
<evidence type="ECO:0000256" key="4">
    <source>
        <dbReference type="ARBA" id="ARBA00022694"/>
    </source>
</evidence>
<name>A0A0N0LVS0_9GAMM</name>
<evidence type="ECO:0000256" key="7">
    <source>
        <dbReference type="ARBA" id="ARBA00022884"/>
    </source>
</evidence>
<dbReference type="GO" id="GO:0051392">
    <property type="term" value="F:tRNA cytidine N4-acetyltransferase activity"/>
    <property type="evidence" value="ECO:0007669"/>
    <property type="project" value="UniProtKB-UniRule"/>
</dbReference>
<dbReference type="Gene3D" id="3.40.50.11040">
    <property type="match status" value="1"/>
</dbReference>
<keyword evidence="1 9" id="KW-0963">Cytoplasm</keyword>
<dbReference type="EMBL" id="LHPH01000025">
    <property type="protein sequence ID" value="KPH58578.1"/>
    <property type="molecule type" value="Genomic_DNA"/>
</dbReference>
<dbReference type="InterPro" id="IPR007807">
    <property type="entry name" value="TcmA/NAT10_helicase"/>
</dbReference>
<dbReference type="Gene3D" id="3.40.50.300">
    <property type="entry name" value="P-loop containing nucleotide triphosphate hydrolases"/>
    <property type="match status" value="1"/>
</dbReference>
<dbReference type="RefSeq" id="WP_054455561.1">
    <property type="nucleotide sequence ID" value="NZ_LHPH01000025.1"/>
</dbReference>
<dbReference type="PROSITE" id="PS51186">
    <property type="entry name" value="GNAT"/>
    <property type="match status" value="1"/>
</dbReference>
<dbReference type="Pfam" id="PF08351">
    <property type="entry name" value="TmcA_N"/>
    <property type="match status" value="1"/>
</dbReference>
<evidence type="ECO:0000259" key="10">
    <source>
        <dbReference type="PROSITE" id="PS51186"/>
    </source>
</evidence>
<keyword evidence="12" id="KW-1185">Reference proteome</keyword>
<proteinExistence type="inferred from homology"/>
<dbReference type="InterPro" id="IPR016181">
    <property type="entry name" value="Acyl_CoA_acyltransferase"/>
</dbReference>
<reference evidence="11 12" key="1">
    <citation type="submission" date="2015-08" db="EMBL/GenBank/DDBJ databases">
        <title>Draft Genome Sequence of Pseudoalteromonas porphyrae UCD-SED14.</title>
        <authorList>
            <person name="Coil D.A."/>
            <person name="Jospin G."/>
            <person name="Lee R.D."/>
            <person name="Eisen J.A."/>
        </authorList>
    </citation>
    <scope>NUCLEOTIDE SEQUENCE [LARGE SCALE GENOMIC DNA]</scope>
    <source>
        <strain evidence="11 12">UCD-SED14</strain>
    </source>
</reference>
<dbReference type="GO" id="GO:0051391">
    <property type="term" value="P:tRNA acetylation"/>
    <property type="evidence" value="ECO:0007669"/>
    <property type="project" value="UniProtKB-UniRule"/>
</dbReference>
<dbReference type="InterPro" id="IPR027417">
    <property type="entry name" value="P-loop_NTPase"/>
</dbReference>
<keyword evidence="3 9" id="KW-0808">Transferase</keyword>
<gene>
    <name evidence="9" type="primary">tmcA</name>
    <name evidence="11" type="ORF">ADS77_17475</name>
</gene>
<dbReference type="Pfam" id="PF13718">
    <property type="entry name" value="GNAT_acetyltr_2"/>
    <property type="match status" value="1"/>
</dbReference>
<dbReference type="GO" id="GO:0005737">
    <property type="term" value="C:cytoplasm"/>
    <property type="evidence" value="ECO:0007669"/>
    <property type="project" value="UniProtKB-SubCell"/>
</dbReference>
<dbReference type="PANTHER" id="PTHR10925:SF5">
    <property type="entry name" value="RNA CYTIDINE ACETYLTRANSFERASE"/>
    <property type="match status" value="1"/>
</dbReference>
<feature type="binding site" evidence="9">
    <location>
        <begin position="485"/>
        <end position="487"/>
    </location>
    <ligand>
        <name>acetyl-CoA</name>
        <dbReference type="ChEBI" id="CHEBI:57288"/>
    </ligand>
</feature>
<keyword evidence="6 9" id="KW-0067">ATP-binding</keyword>
<dbReference type="SUPFAM" id="SSF55729">
    <property type="entry name" value="Acyl-CoA N-acyltransferases (Nat)"/>
    <property type="match status" value="1"/>
</dbReference>
<keyword evidence="4 9" id="KW-0819">tRNA processing</keyword>
<dbReference type="HAMAP" id="MF_01886">
    <property type="entry name" value="tRNA_acetyltr_TmcA"/>
    <property type="match status" value="1"/>
</dbReference>
<dbReference type="AlphaFoldDB" id="A0A0N0LVS0"/>
<dbReference type="Proteomes" id="UP000037848">
    <property type="component" value="Unassembled WGS sequence"/>
</dbReference>
<evidence type="ECO:0000256" key="3">
    <source>
        <dbReference type="ARBA" id="ARBA00022679"/>
    </source>
</evidence>
<keyword evidence="8 9" id="KW-0012">Acyltransferase</keyword>
<evidence type="ECO:0000256" key="6">
    <source>
        <dbReference type="ARBA" id="ARBA00022840"/>
    </source>
</evidence>
<dbReference type="InterPro" id="IPR013562">
    <property type="entry name" value="TmcA/NAT10_N"/>
</dbReference>
<dbReference type="OrthoDB" id="5578851at2"/>
<keyword evidence="7 9" id="KW-0694">RNA-binding</keyword>
<keyword evidence="5 9" id="KW-0547">Nucleotide-binding</keyword>
<dbReference type="GO" id="GO:1990883">
    <property type="term" value="F:18S rRNA cytidine N-acetyltransferase activity"/>
    <property type="evidence" value="ECO:0007669"/>
    <property type="project" value="TreeGrafter"/>
</dbReference>
<feature type="binding site" evidence="9">
    <location>
        <position position="342"/>
    </location>
    <ligand>
        <name>ATP</name>
        <dbReference type="ChEBI" id="CHEBI:30616"/>
    </ligand>
</feature>
<feature type="binding site" evidence="9">
    <location>
        <position position="180"/>
    </location>
    <ligand>
        <name>ATP</name>
        <dbReference type="ChEBI" id="CHEBI:30616"/>
    </ligand>
</feature>
<comment type="function">
    <text evidence="9">Catalyzes the formation of N(4)-acetylcytidine (ac(4)C) at the wobble position of tRNA(Met), by using acetyl-CoA as an acetyl donor and ATP (or GTP).</text>
</comment>
<dbReference type="GO" id="GO:0005524">
    <property type="term" value="F:ATP binding"/>
    <property type="evidence" value="ECO:0007669"/>
    <property type="project" value="UniProtKB-UniRule"/>
</dbReference>
<evidence type="ECO:0000256" key="5">
    <source>
        <dbReference type="ARBA" id="ARBA00022741"/>
    </source>
</evidence>
<evidence type="ECO:0000256" key="9">
    <source>
        <dbReference type="HAMAP-Rule" id="MF_01886"/>
    </source>
</evidence>
<dbReference type="InterPro" id="IPR024914">
    <property type="entry name" value="tRNA_acetyltr_TmcA"/>
</dbReference>
<comment type="catalytic activity">
    <reaction evidence="9">
        <text>cytidine(34) in elongator tRNA(Met) + acetyl-CoA + ATP + H2O = N(4)-acetylcytidine(34) in elongator tRNA(Met) + ADP + phosphate + CoA + H(+)</text>
        <dbReference type="Rhea" id="RHEA:43788"/>
        <dbReference type="Rhea" id="RHEA-COMP:10693"/>
        <dbReference type="Rhea" id="RHEA-COMP:10694"/>
        <dbReference type="ChEBI" id="CHEBI:15377"/>
        <dbReference type="ChEBI" id="CHEBI:15378"/>
        <dbReference type="ChEBI" id="CHEBI:30616"/>
        <dbReference type="ChEBI" id="CHEBI:43474"/>
        <dbReference type="ChEBI" id="CHEBI:57287"/>
        <dbReference type="ChEBI" id="CHEBI:57288"/>
        <dbReference type="ChEBI" id="CHEBI:74900"/>
        <dbReference type="ChEBI" id="CHEBI:82748"/>
        <dbReference type="ChEBI" id="CHEBI:456216"/>
        <dbReference type="EC" id="2.3.1.193"/>
    </reaction>
</comment>
<dbReference type="Pfam" id="PF05127">
    <property type="entry name" value="NAT10_TcmA_helicase"/>
    <property type="match status" value="1"/>
</dbReference>
<dbReference type="SUPFAM" id="SSF52540">
    <property type="entry name" value="P-loop containing nucleoside triphosphate hydrolases"/>
    <property type="match status" value="1"/>
</dbReference>
<sequence>MHDYKLFNSLLQNTLTQLAYAKHRQLLLITGEQNWCYQQANELLNQLNNPHVKVLSNSPDLTNSVWPEHTHQILGQEFQHVIYDGFSGLVPDKFAALSGTVQAGGLFILLLPELNELHHWCDPALTAFQSFETQQQYSYFNQRFARLLCNDLLLHLSQQTGWQQSPNTSQLAGKIDLTEQQYCIDQIVKTATGRANRPLLISADRGRGKSASLGLAAAKLIGKKILICSQQFNALHSCFKHFAIERELTYQAQNKQLANLHYVAPDQLLNELPECDVLLVDEAAAIPVPLLIKMLAHYPRIVFASTIIGYEGNGRGYTLKFKHYLEHHYKNMSSVTLEQPIRFAANDPLEQHICNLLALDADHQSIVLNTNLLHFSELNAQNLAKNEVLLRQVIGLLALAHYQTSVNDLRHLLDATRQRIFVCQQQNCIIAVCLIAIEGGLPVDISAQIVSGKRRPQGHLMAQTLAQLSIDADVLTKLSARVVRIAVAPSEHSKGIGSQLISHCEQQLASTCHWFGASFGANATLLKFWQNAGFDLLKLGFAQDKATAEHAALMVKPLTDDDLLINDLAAHFQSDFALQLLDHFSQLDQQLVEQILNGCAQESVDNKLDQRLTALLTTDYQLFAIKPLLWRALWRTPNSFFNCDENTKHLIIRLILQNWSPKKVQIVFQISGKKSLDKLFKQAVNNWYEQYLLKKLP</sequence>
<evidence type="ECO:0000313" key="11">
    <source>
        <dbReference type="EMBL" id="KPH58578.1"/>
    </source>
</evidence>
<dbReference type="EC" id="2.3.1.193" evidence="9"/>
<comment type="subcellular location">
    <subcellularLocation>
        <location evidence="9">Cytoplasm</location>
    </subcellularLocation>
</comment>
<dbReference type="GO" id="GO:0000049">
    <property type="term" value="F:tRNA binding"/>
    <property type="evidence" value="ECO:0007669"/>
    <property type="project" value="UniProtKB-UniRule"/>
</dbReference>
<comment type="caution">
    <text evidence="11">The sequence shown here is derived from an EMBL/GenBank/DDBJ whole genome shotgun (WGS) entry which is preliminary data.</text>
</comment>
<dbReference type="InterPro" id="IPR000182">
    <property type="entry name" value="GNAT_dom"/>
</dbReference>
<comment type="caution">
    <text evidence="9">Lacks conserved residue(s) required for the propagation of feature annotation.</text>
</comment>
<dbReference type="PANTHER" id="PTHR10925">
    <property type="entry name" value="N-ACETYLTRANSFERASE 10"/>
    <property type="match status" value="1"/>
</dbReference>
<feature type="domain" description="N-acetyltransferase" evidence="10">
    <location>
        <begin position="373"/>
        <end position="559"/>
    </location>
</feature>